<proteinExistence type="predicted"/>
<keyword evidence="5" id="KW-1185">Reference proteome</keyword>
<dbReference type="InterPro" id="IPR054363">
    <property type="entry name" value="GH95_cat"/>
</dbReference>
<dbReference type="GO" id="GO:0005975">
    <property type="term" value="P:carbohydrate metabolic process"/>
    <property type="evidence" value="ECO:0007669"/>
    <property type="project" value="InterPro"/>
</dbReference>
<accession>A0A2V1IYX5</accession>
<feature type="domain" description="Glycosyl hydrolase family 95 N-terminal" evidence="1">
    <location>
        <begin position="105"/>
        <end position="320"/>
    </location>
</feature>
<dbReference type="Pfam" id="PF14498">
    <property type="entry name" value="Glyco_hyd_65N_2"/>
    <property type="match status" value="1"/>
</dbReference>
<keyword evidence="4" id="KW-0378">Hydrolase</keyword>
<dbReference type="Gene3D" id="1.50.10.10">
    <property type="match status" value="1"/>
</dbReference>
<dbReference type="InterPro" id="IPR049053">
    <property type="entry name" value="AFCA-like_C"/>
</dbReference>
<dbReference type="InterPro" id="IPR016518">
    <property type="entry name" value="Alpha-L-fucosidase"/>
</dbReference>
<dbReference type="Proteomes" id="UP000244925">
    <property type="component" value="Unassembled WGS sequence"/>
</dbReference>
<dbReference type="Pfam" id="PF21307">
    <property type="entry name" value="Glyco_hydro_95_C"/>
    <property type="match status" value="1"/>
</dbReference>
<evidence type="ECO:0000259" key="1">
    <source>
        <dbReference type="Pfam" id="PF14498"/>
    </source>
</evidence>
<name>A0A2V1IYX5_9BACT</name>
<dbReference type="AlphaFoldDB" id="A0A2V1IYX5"/>
<dbReference type="Pfam" id="PF22124">
    <property type="entry name" value="Glyco_hydro_95_cat"/>
    <property type="match status" value="1"/>
</dbReference>
<dbReference type="PANTHER" id="PTHR31084:SF0">
    <property type="entry name" value="ALPHA-L-FUCOSIDASE 2"/>
    <property type="match status" value="1"/>
</dbReference>
<protein>
    <submittedName>
        <fullName evidence="4">Glycosyl hydrolase</fullName>
    </submittedName>
</protein>
<comment type="caution">
    <text evidence="4">The sequence shown here is derived from an EMBL/GenBank/DDBJ whole genome shotgun (WGS) entry which is preliminary data.</text>
</comment>
<dbReference type="SUPFAM" id="SSF48208">
    <property type="entry name" value="Six-hairpin glycosidases"/>
    <property type="match status" value="1"/>
</dbReference>
<dbReference type="GO" id="GO:0004560">
    <property type="term" value="F:alpha-L-fucosidase activity"/>
    <property type="evidence" value="ECO:0007669"/>
    <property type="project" value="InterPro"/>
</dbReference>
<dbReference type="PANTHER" id="PTHR31084">
    <property type="entry name" value="ALPHA-L-FUCOSIDASE 2"/>
    <property type="match status" value="1"/>
</dbReference>
<gene>
    <name evidence="4" type="ORF">C5O25_05050</name>
</gene>
<feature type="domain" description="Alpha fucosidase A-like C-terminal" evidence="2">
    <location>
        <begin position="771"/>
        <end position="830"/>
    </location>
</feature>
<dbReference type="InterPro" id="IPR012341">
    <property type="entry name" value="6hp_glycosidase-like_sf"/>
</dbReference>
<organism evidence="4 5">
    <name type="scientific">Paramuribaculum intestinale</name>
    <dbReference type="NCBI Taxonomy" id="2094151"/>
    <lineage>
        <taxon>Bacteria</taxon>
        <taxon>Pseudomonadati</taxon>
        <taxon>Bacteroidota</taxon>
        <taxon>Bacteroidia</taxon>
        <taxon>Bacteroidales</taxon>
        <taxon>Muribaculaceae</taxon>
        <taxon>Paramuribaculum</taxon>
    </lineage>
</organism>
<sequence length="845" mass="94260">MTYKNDRIIRHTLLIAALASATVTVQARQRIADRVWSDLPAFTQVIENQNERRLTSDRWDGLWEGDTPPRLPRVAAPSATVKRWWQGEDSDYLNEETAAATAGQYSNPLRIWEQESYLAGNGRIGASVLHGSGRDRYALNEVSFWSGGRNGGTINSNGDKSFRGENNPYVGDDGFGGAQPVGDLIVDFDTPAARGSFLRQIILDEGLVTSAARRRGTLIESTTFCSHPDQVMVIHYRADRPQGLSARLLFVTQRDEDTVSACQATRRLTLQSRLSNGMECMAVADIRVHGGTLTPGEGFFTVDNADSLTIVTAIETNYVMDHARRFRGESPEIKAEARLRAVDDTGYNRLLLRHQADYRQLYGRQELTLNTDDTDTIPTPRRLAAYRTSGHDPATDNLIYNFGRYLTITSSRPGSLPGGLQGLWNARITAPWGNDYHSNINFQMLYWFAEAANLPECHRAMLDYLRAMREPNRIATREYLEAIGRKAEDAADGWIVYTSHNPFGGHGWQVNLPGSAWYALHFWEHFAFTSDTTYLREEAYPVMKELCHYWERNLKQLGRGGQGFESEYRPVDTSAYPELHDIAEGTRVVPNGWSPEIGPRGEDGVAHDQQIVSQLFANTVKAAGILRTDSLWAAGLSEKLGRMAPPRIGAKGNLMEWMIDREPVTDHRHTSHLFAVFPGNAINSESTPLLAQAARRSLEMRLTSGDSRRAFAWAWRACLWARFGEGGKAHEMIEGLVRHNMLDNLLTTQNLPLQIDGNFGIATAMHEMLLQSHSGVIQLLPAPAPGWTSGSIRGAKARGNLEVDISWNEGQVTRWAVYSTAPTDETVTVKVNGLYAQTTPRTRAD</sequence>
<dbReference type="RefSeq" id="WP_107035642.1">
    <property type="nucleotide sequence ID" value="NZ_PUBV01000007.1"/>
</dbReference>
<evidence type="ECO:0000259" key="3">
    <source>
        <dbReference type="Pfam" id="PF22124"/>
    </source>
</evidence>
<reference evidence="5" key="1">
    <citation type="submission" date="2018-02" db="EMBL/GenBank/DDBJ databases">
        <authorList>
            <person name="Clavel T."/>
            <person name="Strowig T."/>
        </authorList>
    </citation>
    <scope>NUCLEOTIDE SEQUENCE [LARGE SCALE GENOMIC DNA]</scope>
    <source>
        <strain evidence="5">DSM 100764</strain>
    </source>
</reference>
<dbReference type="EMBL" id="PUBV01000007">
    <property type="protein sequence ID" value="PWB08205.1"/>
    <property type="molecule type" value="Genomic_DNA"/>
</dbReference>
<evidence type="ECO:0000313" key="5">
    <source>
        <dbReference type="Proteomes" id="UP000244925"/>
    </source>
</evidence>
<feature type="domain" description="Glycosyl hydrolase family 95 catalytic" evidence="3">
    <location>
        <begin position="347"/>
        <end position="769"/>
    </location>
</feature>
<dbReference type="InterPro" id="IPR027414">
    <property type="entry name" value="GH95_N_dom"/>
</dbReference>
<dbReference type="InterPro" id="IPR008928">
    <property type="entry name" value="6-hairpin_glycosidase_sf"/>
</dbReference>
<evidence type="ECO:0000313" key="4">
    <source>
        <dbReference type="EMBL" id="PWB08205.1"/>
    </source>
</evidence>
<evidence type="ECO:0000259" key="2">
    <source>
        <dbReference type="Pfam" id="PF21307"/>
    </source>
</evidence>
<dbReference type="PIRSF" id="PIRSF007663">
    <property type="entry name" value="UCP007663"/>
    <property type="match status" value="1"/>
</dbReference>